<gene>
    <name evidence="1" type="ORF">AF335_03105</name>
</gene>
<evidence type="ECO:0000313" key="2">
    <source>
        <dbReference type="Proteomes" id="UP000235945"/>
    </source>
</evidence>
<accession>A0A2N8P2W4</accession>
<proteinExistence type="predicted"/>
<reference evidence="2" key="1">
    <citation type="submission" date="2015-07" db="EMBL/GenBank/DDBJ databases">
        <authorList>
            <person name="Graham D.E."/>
            <person name="Giannone R.J."/>
            <person name="Gulvik C.A."/>
            <person name="Hettich R.L."/>
            <person name="Klingeman D.M."/>
            <person name="Mahan K.M."/>
            <person name="Parry R.J."/>
            <person name="Spain J.C."/>
        </authorList>
    </citation>
    <scope>NUCLEOTIDE SEQUENCE [LARGE SCALE GENOMIC DNA]</scope>
    <source>
        <strain evidence="2">ATCC 27428</strain>
    </source>
</reference>
<dbReference type="AlphaFoldDB" id="A0A2N8P2W4"/>
<dbReference type="EMBL" id="LGUI01000001">
    <property type="protein sequence ID" value="PNE35354.1"/>
    <property type="molecule type" value="Genomic_DNA"/>
</dbReference>
<protein>
    <submittedName>
        <fullName evidence="1">Uncharacterized protein</fullName>
    </submittedName>
</protein>
<keyword evidence="2" id="KW-1185">Reference proteome</keyword>
<name>A0A2N8P2W4_STREU</name>
<organism evidence="1 2">
    <name type="scientific">Streptomyces eurocidicus</name>
    <name type="common">Streptoverticillium eurocidicus</name>
    <dbReference type="NCBI Taxonomy" id="66423"/>
    <lineage>
        <taxon>Bacteria</taxon>
        <taxon>Bacillati</taxon>
        <taxon>Actinomycetota</taxon>
        <taxon>Actinomycetes</taxon>
        <taxon>Kitasatosporales</taxon>
        <taxon>Streptomycetaceae</taxon>
        <taxon>Streptomyces</taxon>
    </lineage>
</organism>
<dbReference type="Proteomes" id="UP000235945">
    <property type="component" value="Unassembled WGS sequence"/>
</dbReference>
<comment type="caution">
    <text evidence="1">The sequence shown here is derived from an EMBL/GenBank/DDBJ whole genome shotgun (WGS) entry which is preliminary data.</text>
</comment>
<evidence type="ECO:0000313" key="1">
    <source>
        <dbReference type="EMBL" id="PNE35354.1"/>
    </source>
</evidence>
<sequence>MFPVFLSTDILAGRPVVTRYPAGALGPGLPPWLLPGVGSAARAAAPWAVTADGSTRAAARAAEAARATGTGSAGDTARRLRRILRNIFAPPYLRSLQRYLNRYHKIPMSEGAER</sequence>